<dbReference type="Proteomes" id="UP000694403">
    <property type="component" value="Unplaced"/>
</dbReference>
<evidence type="ECO:0000256" key="4">
    <source>
        <dbReference type="ARBA" id="ARBA00023319"/>
    </source>
</evidence>
<accession>A0A8C3SD60</accession>
<evidence type="ECO:0000256" key="3">
    <source>
        <dbReference type="ARBA" id="ARBA00023170"/>
    </source>
</evidence>
<dbReference type="SMART" id="SM00406">
    <property type="entry name" value="IGv"/>
    <property type="match status" value="1"/>
</dbReference>
<organism evidence="7 8">
    <name type="scientific">Chelydra serpentina</name>
    <name type="common">Snapping turtle</name>
    <name type="synonym">Testudo serpentina</name>
    <dbReference type="NCBI Taxonomy" id="8475"/>
    <lineage>
        <taxon>Eukaryota</taxon>
        <taxon>Metazoa</taxon>
        <taxon>Chordata</taxon>
        <taxon>Craniata</taxon>
        <taxon>Vertebrata</taxon>
        <taxon>Euteleostomi</taxon>
        <taxon>Archelosauria</taxon>
        <taxon>Testudinata</taxon>
        <taxon>Testudines</taxon>
        <taxon>Cryptodira</taxon>
        <taxon>Durocryptodira</taxon>
        <taxon>Americhelydia</taxon>
        <taxon>Chelydroidea</taxon>
        <taxon>Chelydridae</taxon>
        <taxon>Chelydra</taxon>
    </lineage>
</organism>
<dbReference type="GO" id="GO:0002250">
    <property type="term" value="P:adaptive immune response"/>
    <property type="evidence" value="ECO:0007669"/>
    <property type="project" value="UniProtKB-KW"/>
</dbReference>
<dbReference type="GO" id="GO:0042101">
    <property type="term" value="C:T cell receptor complex"/>
    <property type="evidence" value="ECO:0007669"/>
    <property type="project" value="UniProtKB-KW"/>
</dbReference>
<dbReference type="SUPFAM" id="SSF48726">
    <property type="entry name" value="Immunoglobulin"/>
    <property type="match status" value="1"/>
</dbReference>
<evidence type="ECO:0000256" key="2">
    <source>
        <dbReference type="ARBA" id="ARBA00023130"/>
    </source>
</evidence>
<keyword evidence="1" id="KW-0732">Signal</keyword>
<dbReference type="Ensembl" id="ENSCSRT00000013015.1">
    <property type="protein sequence ID" value="ENSCSRP00000012513.1"/>
    <property type="gene ID" value="ENSCSRG00000009422.1"/>
</dbReference>
<feature type="domain" description="Ig-like" evidence="6">
    <location>
        <begin position="29"/>
        <end position="130"/>
    </location>
</feature>
<keyword evidence="5" id="KW-0391">Immunity</keyword>
<evidence type="ECO:0000256" key="5">
    <source>
        <dbReference type="ARBA" id="ARBA00043266"/>
    </source>
</evidence>
<dbReference type="PROSITE" id="PS50835">
    <property type="entry name" value="IG_LIKE"/>
    <property type="match status" value="1"/>
</dbReference>
<evidence type="ECO:0000259" key="6">
    <source>
        <dbReference type="PROSITE" id="PS50835"/>
    </source>
</evidence>
<keyword evidence="5" id="KW-1279">T cell receptor</keyword>
<reference evidence="7" key="2">
    <citation type="submission" date="2025-09" db="UniProtKB">
        <authorList>
            <consortium name="Ensembl"/>
        </authorList>
    </citation>
    <scope>IDENTIFICATION</scope>
</reference>
<evidence type="ECO:0000256" key="1">
    <source>
        <dbReference type="ARBA" id="ARBA00022729"/>
    </source>
</evidence>
<name>A0A8C3SD60_CHESE</name>
<dbReference type="InterPro" id="IPR013783">
    <property type="entry name" value="Ig-like_fold"/>
</dbReference>
<keyword evidence="3" id="KW-0675">Receptor</keyword>
<keyword evidence="2" id="KW-1064">Adaptive immunity</keyword>
<dbReference type="Gene3D" id="2.60.40.10">
    <property type="entry name" value="Immunoglobulins"/>
    <property type="match status" value="1"/>
</dbReference>
<reference evidence="7" key="1">
    <citation type="submission" date="2025-08" db="UniProtKB">
        <authorList>
            <consortium name="Ensembl"/>
        </authorList>
    </citation>
    <scope>IDENTIFICATION</scope>
</reference>
<dbReference type="AlphaFoldDB" id="A0A8C3SD60"/>
<proteinExistence type="predicted"/>
<dbReference type="InterPro" id="IPR007110">
    <property type="entry name" value="Ig-like_dom"/>
</dbReference>
<evidence type="ECO:0000313" key="8">
    <source>
        <dbReference type="Proteomes" id="UP000694403"/>
    </source>
</evidence>
<dbReference type="Pfam" id="PF07686">
    <property type="entry name" value="V-set"/>
    <property type="match status" value="1"/>
</dbReference>
<sequence length="158" mass="17758">IILLLSCCTFTASLSISERVRFARIMGPCLILSFSLITLCPGNYSDVYLYWYRQFPDQGPQYILRTGAKAYSSVRDFAEFAKKRFTPQADDTSTVLSITDLELADTAVYLCALQRSPRRQLHKNPDTSLTCVLSRPNHQPKTKTEFSCESEVCTPGGI</sequence>
<dbReference type="InterPro" id="IPR051287">
    <property type="entry name" value="TCR_variable_region"/>
</dbReference>
<keyword evidence="4" id="KW-0393">Immunoglobulin domain</keyword>
<dbReference type="InterPro" id="IPR013106">
    <property type="entry name" value="Ig_V-set"/>
</dbReference>
<dbReference type="PANTHER" id="PTHR19367">
    <property type="entry name" value="T-CELL RECEPTOR ALPHA CHAIN V REGION"/>
    <property type="match status" value="1"/>
</dbReference>
<evidence type="ECO:0000313" key="7">
    <source>
        <dbReference type="Ensembl" id="ENSCSRP00000012513.1"/>
    </source>
</evidence>
<protein>
    <recommendedName>
        <fullName evidence="6">Ig-like domain-containing protein</fullName>
    </recommendedName>
</protein>
<dbReference type="InterPro" id="IPR036179">
    <property type="entry name" value="Ig-like_dom_sf"/>
</dbReference>
<dbReference type="PANTHER" id="PTHR19367:SF18">
    <property type="entry name" value="T CELL RECEPTOR ALPHA VARIABLE 16"/>
    <property type="match status" value="1"/>
</dbReference>
<keyword evidence="8" id="KW-1185">Reference proteome</keyword>